<accession>A0A1G2T105</accession>
<organism evidence="2 3">
    <name type="scientific">Candidatus Zambryskibacteria bacterium RIFCSPHIGHO2_01_FULL_46_30</name>
    <dbReference type="NCBI Taxonomy" id="1802739"/>
    <lineage>
        <taxon>Bacteria</taxon>
        <taxon>Candidatus Zambryskiibacteriota</taxon>
    </lineage>
</organism>
<keyword evidence="1" id="KW-0812">Transmembrane</keyword>
<evidence type="ECO:0000313" key="2">
    <source>
        <dbReference type="EMBL" id="OHA90914.1"/>
    </source>
</evidence>
<evidence type="ECO:0000256" key="1">
    <source>
        <dbReference type="SAM" id="Phobius"/>
    </source>
</evidence>
<dbReference type="EMBL" id="MHVI01000027">
    <property type="protein sequence ID" value="OHA90914.1"/>
    <property type="molecule type" value="Genomic_DNA"/>
</dbReference>
<evidence type="ECO:0000313" key="3">
    <source>
        <dbReference type="Proteomes" id="UP000177746"/>
    </source>
</evidence>
<feature type="transmembrane region" description="Helical" evidence="1">
    <location>
        <begin position="6"/>
        <end position="27"/>
    </location>
</feature>
<reference evidence="2 3" key="1">
    <citation type="journal article" date="2016" name="Nat. Commun.">
        <title>Thousands of microbial genomes shed light on interconnected biogeochemical processes in an aquifer system.</title>
        <authorList>
            <person name="Anantharaman K."/>
            <person name="Brown C.T."/>
            <person name="Hug L.A."/>
            <person name="Sharon I."/>
            <person name="Castelle C.J."/>
            <person name="Probst A.J."/>
            <person name="Thomas B.C."/>
            <person name="Singh A."/>
            <person name="Wilkins M.J."/>
            <person name="Karaoz U."/>
            <person name="Brodie E.L."/>
            <person name="Williams K.H."/>
            <person name="Hubbard S.S."/>
            <person name="Banfield J.F."/>
        </authorList>
    </citation>
    <scope>NUCLEOTIDE SEQUENCE [LARGE SCALE GENOMIC DNA]</scope>
</reference>
<protein>
    <recommendedName>
        <fullName evidence="4">DUF3105 domain-containing protein</fullName>
    </recommendedName>
</protein>
<dbReference type="Pfam" id="PF11303">
    <property type="entry name" value="DUF3105"/>
    <property type="match status" value="1"/>
</dbReference>
<proteinExistence type="predicted"/>
<dbReference type="AlphaFoldDB" id="A0A1G2T105"/>
<dbReference type="Proteomes" id="UP000177746">
    <property type="component" value="Unassembled WGS sequence"/>
</dbReference>
<keyword evidence="1" id="KW-1133">Transmembrane helix</keyword>
<comment type="caution">
    <text evidence="2">The sequence shown here is derived from an EMBL/GenBank/DDBJ whole genome shotgun (WGS) entry which is preliminary data.</text>
</comment>
<evidence type="ECO:0008006" key="4">
    <source>
        <dbReference type="Google" id="ProtNLM"/>
    </source>
</evidence>
<gene>
    <name evidence="2" type="ORF">A2665_02205</name>
</gene>
<sequence length="168" mass="18842">MKTKRVIKRIVVVVAIATLGYGLFFLARLGREPQRGEEFAIQGREHIAIGATHAPYNSNPPTSGWHYAGPASWGMYQTELPDEQVIHNLEHGGIWISYKDVDADTKAKFDDLAKRFPNSVIITPRVSNDSKIVLASWGRLEKLEAFDEVKILAFIKSNKNKSPEPIAR</sequence>
<name>A0A1G2T105_9BACT</name>
<dbReference type="InterPro" id="IPR021454">
    <property type="entry name" value="DUF3105"/>
</dbReference>
<keyword evidence="1" id="KW-0472">Membrane</keyword>